<keyword evidence="3" id="KW-1185">Reference proteome</keyword>
<gene>
    <name evidence="2" type="ORF">EPA86_15610</name>
</gene>
<reference evidence="2 3" key="1">
    <citation type="submission" date="2019-01" db="EMBL/GenBank/DDBJ databases">
        <title>Litorilituus lipolytica sp. nov., isolated from intertidal sand of the Yellow Sea in China.</title>
        <authorList>
            <person name="Liu A."/>
        </authorList>
    </citation>
    <scope>NUCLEOTIDE SEQUENCE [LARGE SCALE GENOMIC DNA]</scope>
    <source>
        <strain evidence="2 3">RZ04</strain>
    </source>
</reference>
<sequence>MNFWKYFLHLALAPVCSILAVFVCYLVLYGDYSVNVFLLSSITIVTITFLYSTNKAIRLVNDNVNQKANISTAQFVIRLLLVGVFWLLQFLVTLTAWFLKFSS</sequence>
<feature type="transmembrane region" description="Helical" evidence="1">
    <location>
        <begin position="7"/>
        <end position="28"/>
    </location>
</feature>
<keyword evidence="1" id="KW-0812">Transmembrane</keyword>
<keyword evidence="1" id="KW-1133">Transmembrane helix</keyword>
<dbReference type="EMBL" id="SAWY01000038">
    <property type="protein sequence ID" value="TPH12846.1"/>
    <property type="molecule type" value="Genomic_DNA"/>
</dbReference>
<feature type="transmembrane region" description="Helical" evidence="1">
    <location>
        <begin position="75"/>
        <end position="99"/>
    </location>
</feature>
<evidence type="ECO:0000313" key="2">
    <source>
        <dbReference type="EMBL" id="TPH12846.1"/>
    </source>
</evidence>
<feature type="transmembrane region" description="Helical" evidence="1">
    <location>
        <begin position="34"/>
        <end position="54"/>
    </location>
</feature>
<evidence type="ECO:0000256" key="1">
    <source>
        <dbReference type="SAM" id="Phobius"/>
    </source>
</evidence>
<evidence type="ECO:0000313" key="3">
    <source>
        <dbReference type="Proteomes" id="UP000315303"/>
    </source>
</evidence>
<name>A0A502KN18_9GAMM</name>
<accession>A0A502KN18</accession>
<protein>
    <submittedName>
        <fullName evidence="2">Uncharacterized protein</fullName>
    </submittedName>
</protein>
<dbReference type="RefSeq" id="WP_140605262.1">
    <property type="nucleotide sequence ID" value="NZ_SAWY01000038.1"/>
</dbReference>
<dbReference type="AlphaFoldDB" id="A0A502KN18"/>
<comment type="caution">
    <text evidence="2">The sequence shown here is derived from an EMBL/GenBank/DDBJ whole genome shotgun (WGS) entry which is preliminary data.</text>
</comment>
<dbReference type="Proteomes" id="UP000315303">
    <property type="component" value="Unassembled WGS sequence"/>
</dbReference>
<organism evidence="2 3">
    <name type="scientific">Litorilituus lipolyticus</name>
    <dbReference type="NCBI Taxonomy" id="2491017"/>
    <lineage>
        <taxon>Bacteria</taxon>
        <taxon>Pseudomonadati</taxon>
        <taxon>Pseudomonadota</taxon>
        <taxon>Gammaproteobacteria</taxon>
        <taxon>Alteromonadales</taxon>
        <taxon>Colwelliaceae</taxon>
        <taxon>Litorilituus</taxon>
    </lineage>
</organism>
<proteinExistence type="predicted"/>
<keyword evidence="1" id="KW-0472">Membrane</keyword>